<gene>
    <name evidence="3" type="ORF">NMK_0358</name>
</gene>
<dbReference type="Proteomes" id="UP000245081">
    <property type="component" value="Unassembled WGS sequence"/>
</dbReference>
<organism evidence="3 4">
    <name type="scientific">Novimethylophilus kurashikiensis</name>
    <dbReference type="NCBI Taxonomy" id="1825523"/>
    <lineage>
        <taxon>Bacteria</taxon>
        <taxon>Pseudomonadati</taxon>
        <taxon>Pseudomonadota</taxon>
        <taxon>Betaproteobacteria</taxon>
        <taxon>Nitrosomonadales</taxon>
        <taxon>Methylophilaceae</taxon>
        <taxon>Novimethylophilus</taxon>
    </lineage>
</organism>
<dbReference type="Gene3D" id="1.20.1600.10">
    <property type="entry name" value="Outer membrane efflux proteins (OEP)"/>
    <property type="match status" value="1"/>
</dbReference>
<protein>
    <recommendedName>
        <fullName evidence="5">Transporter</fullName>
    </recommendedName>
</protein>
<feature type="region of interest" description="Disordered" evidence="2">
    <location>
        <begin position="70"/>
        <end position="92"/>
    </location>
</feature>
<evidence type="ECO:0008006" key="5">
    <source>
        <dbReference type="Google" id="ProtNLM"/>
    </source>
</evidence>
<dbReference type="SUPFAM" id="SSF56954">
    <property type="entry name" value="Outer membrane efflux proteins (OEP)"/>
    <property type="match status" value="1"/>
</dbReference>
<name>A0A2R5F868_9PROT</name>
<evidence type="ECO:0000313" key="4">
    <source>
        <dbReference type="Proteomes" id="UP000245081"/>
    </source>
</evidence>
<accession>A0A2R5F868</accession>
<dbReference type="PANTHER" id="PTHR30203">
    <property type="entry name" value="OUTER MEMBRANE CATION EFFLUX PROTEIN"/>
    <property type="match status" value="1"/>
</dbReference>
<dbReference type="PANTHER" id="PTHR30203:SF24">
    <property type="entry name" value="BLR4935 PROTEIN"/>
    <property type="match status" value="1"/>
</dbReference>
<keyword evidence="4" id="KW-1185">Reference proteome</keyword>
<dbReference type="InterPro" id="IPR010131">
    <property type="entry name" value="MdtP/NodT-like"/>
</dbReference>
<evidence type="ECO:0000256" key="1">
    <source>
        <dbReference type="ARBA" id="ARBA00007613"/>
    </source>
</evidence>
<dbReference type="InterPro" id="IPR003423">
    <property type="entry name" value="OMP_efflux"/>
</dbReference>
<comment type="caution">
    <text evidence="3">The sequence shown here is derived from an EMBL/GenBank/DDBJ whole genome shotgun (WGS) entry which is preliminary data.</text>
</comment>
<dbReference type="AlphaFoldDB" id="A0A2R5F868"/>
<reference evidence="3 4" key="1">
    <citation type="journal article" date="2018" name="Environ. Microbiol.">
        <title>Isolation and genomic characterization of Novimethylophilus kurashikiensis gen. nov. sp. nov., a new lanthanide-dependent methylotrophic species of Methylophilaceae.</title>
        <authorList>
            <person name="Lv H."/>
            <person name="Sahin N."/>
            <person name="Tani A."/>
        </authorList>
    </citation>
    <scope>NUCLEOTIDE SEQUENCE [LARGE SCALE GENOMIC DNA]</scope>
    <source>
        <strain evidence="3 4">La2-4</strain>
    </source>
</reference>
<evidence type="ECO:0000313" key="3">
    <source>
        <dbReference type="EMBL" id="GBG12824.1"/>
    </source>
</evidence>
<comment type="similarity">
    <text evidence="1">Belongs to the outer membrane factor (OMF) (TC 1.B.17) family.</text>
</comment>
<evidence type="ECO:0000256" key="2">
    <source>
        <dbReference type="SAM" id="MobiDB-lite"/>
    </source>
</evidence>
<dbReference type="GO" id="GO:0015562">
    <property type="term" value="F:efflux transmembrane transporter activity"/>
    <property type="evidence" value="ECO:0007669"/>
    <property type="project" value="InterPro"/>
</dbReference>
<proteinExistence type="inferred from homology"/>
<sequence>MLLAGCAHQTYAPQPLQPTASAEAFNARSLADAGMGAVESWDLPTLTQAALRLHPDLAVARAQLKAARAAKISAGQKPNPTVSGNAEHHSRADNVSPWTMTLGVEIPVETHGKREARLEQATALSEAAKLDIALTAWQIRSRLRSRLLDWYAVQEQAAQLQKEADLRGKVVALLEARLKAGMVSGTDLADARLMWLKTQTQLEAESARTGEIRAALAAGIGIPAEALPKANLSLSGFQQETVSASASDIRIAALLNRIELRKALANYVAAEARLKLEVAKQYPDISLSPGYLWDQGDKIWSLGLSLVLPLFNKNEGPIAEARAQREVEAQRFNALQAAVIGDQSQAMAAWQSALNETDKARSLVSSQQARLAQTQRQFDAGYADRLELTTAQLELATAESAVLAAHLKAQRALGALEDAVQQPLDGSAPLPAMTEEDQ</sequence>
<dbReference type="Pfam" id="PF02321">
    <property type="entry name" value="OEP"/>
    <property type="match status" value="2"/>
</dbReference>
<dbReference type="EMBL" id="BDOQ01000002">
    <property type="protein sequence ID" value="GBG12824.1"/>
    <property type="molecule type" value="Genomic_DNA"/>
</dbReference>